<sequence>MSKNLEIALLCDFYGELLTEKQRDCIVLYYDQDLSLGEIAENTGITRQGVRDSIKRGEATLLEMEEKLGLCRRYRQMYQGLERITQEAKNISLLNDNYNSSAEIERSVKVILETVKEIGE</sequence>
<proteinExistence type="inferred from homology"/>
<comment type="caution">
    <text evidence="5">The sequence shown here is derived from an EMBL/GenBank/DDBJ whole genome shotgun (WGS) entry which is preliminary data.</text>
</comment>
<dbReference type="InterPro" id="IPR007394">
    <property type="entry name" value="UPF0122"/>
</dbReference>
<dbReference type="SUPFAM" id="SSF88659">
    <property type="entry name" value="Sigma3 and sigma4 domains of RNA polymerase sigma factors"/>
    <property type="match status" value="1"/>
</dbReference>
<reference evidence="5" key="2">
    <citation type="submission" date="2016-11" db="EMBL/GenBank/DDBJ databases">
        <authorList>
            <person name="Varghese N."/>
            <person name="Submissions S."/>
        </authorList>
    </citation>
    <scope>NUCLEOTIDE SEQUENCE</scope>
    <source>
        <strain evidence="5">DSM 4029</strain>
    </source>
</reference>
<dbReference type="GO" id="GO:0003677">
    <property type="term" value="F:DNA binding"/>
    <property type="evidence" value="ECO:0007669"/>
    <property type="project" value="UniProtKB-KW"/>
</dbReference>
<evidence type="ECO:0000313" key="7">
    <source>
        <dbReference type="Proteomes" id="UP000474718"/>
    </source>
</evidence>
<dbReference type="InterPro" id="IPR013324">
    <property type="entry name" value="RNA_pol_sigma_r3/r4-like"/>
</dbReference>
<comment type="similarity">
    <text evidence="1 3">Belongs to the UPF0122 family.</text>
</comment>
<accession>A0AAQ1RX67</accession>
<dbReference type="NCBIfam" id="NF045758">
    <property type="entry name" value="YlxM"/>
    <property type="match status" value="1"/>
</dbReference>
<dbReference type="Proteomes" id="UP000474718">
    <property type="component" value="Unassembled WGS sequence"/>
</dbReference>
<organism evidence="5 6">
    <name type="scientific">Bittarella massiliensis</name>
    <name type="common">ex Durand et al. 2017</name>
    <dbReference type="NCBI Taxonomy" id="1720313"/>
    <lineage>
        <taxon>Bacteria</taxon>
        <taxon>Bacillati</taxon>
        <taxon>Bacillota</taxon>
        <taxon>Clostridia</taxon>
        <taxon>Eubacteriales</taxon>
        <taxon>Oscillospiraceae</taxon>
        <taxon>Bittarella (ex Durand et al. 2017)</taxon>
    </lineage>
</organism>
<reference evidence="4 7" key="3">
    <citation type="journal article" date="2019" name="Nat. Med.">
        <title>A library of human gut bacterial isolates paired with longitudinal multiomics data enables mechanistic microbiome research.</title>
        <authorList>
            <person name="Poyet M."/>
            <person name="Groussin M."/>
            <person name="Gibbons S.M."/>
            <person name="Avila-Pacheco J."/>
            <person name="Jiang X."/>
            <person name="Kearney S.M."/>
            <person name="Perrotta A.R."/>
            <person name="Berdy B."/>
            <person name="Zhao S."/>
            <person name="Lieberman T.D."/>
            <person name="Swanson P.K."/>
            <person name="Smith M."/>
            <person name="Roesemann S."/>
            <person name="Alexander J.E."/>
            <person name="Rich S.A."/>
            <person name="Livny J."/>
            <person name="Vlamakis H."/>
            <person name="Clish C."/>
            <person name="Bullock K."/>
            <person name="Deik A."/>
            <person name="Scott J."/>
            <person name="Pierce K.A."/>
            <person name="Xavier R.J."/>
            <person name="Alm E.J."/>
        </authorList>
    </citation>
    <scope>NUCLEOTIDE SEQUENCE [LARGE SCALE GENOMIC DNA]</scope>
    <source>
        <strain evidence="4 7">BIOML-A2</strain>
    </source>
</reference>
<dbReference type="PANTHER" id="PTHR40083:SF1">
    <property type="entry name" value="UPF0122 PROTEIN YLXM"/>
    <property type="match status" value="1"/>
</dbReference>
<dbReference type="HAMAP" id="MF_00245">
    <property type="entry name" value="UPF0122"/>
    <property type="match status" value="1"/>
</dbReference>
<evidence type="ECO:0000256" key="3">
    <source>
        <dbReference type="HAMAP-Rule" id="MF_00245"/>
    </source>
</evidence>
<dbReference type="EMBL" id="WWVX01000003">
    <property type="protein sequence ID" value="MZL69266.1"/>
    <property type="molecule type" value="Genomic_DNA"/>
</dbReference>
<comment type="function">
    <text evidence="2 3">Might take part in the signal recognition particle (SRP) pathway. This is inferred from the conservation of its genetic proximity to ftsY/ffh. May be a regulatory protein.</text>
</comment>
<evidence type="ECO:0000256" key="2">
    <source>
        <dbReference type="ARBA" id="ARBA00024764"/>
    </source>
</evidence>
<protein>
    <recommendedName>
        <fullName evidence="3">UPF0122 protein GT747_05720</fullName>
    </recommendedName>
</protein>
<dbReference type="EMBL" id="FQVY01000005">
    <property type="protein sequence ID" value="SHG56070.1"/>
    <property type="molecule type" value="Genomic_DNA"/>
</dbReference>
<evidence type="ECO:0000256" key="1">
    <source>
        <dbReference type="ARBA" id="ARBA00008720"/>
    </source>
</evidence>
<dbReference type="InterPro" id="IPR036388">
    <property type="entry name" value="WH-like_DNA-bd_sf"/>
</dbReference>
<name>A0AAQ1RX67_9FIRM</name>
<keyword evidence="4" id="KW-0238">DNA-binding</keyword>
<dbReference type="Pfam" id="PF04297">
    <property type="entry name" value="UPF0122"/>
    <property type="match status" value="1"/>
</dbReference>
<gene>
    <name evidence="4" type="ORF">GT747_05720</name>
    <name evidence="5" type="ORF">SAMN05444424_2694</name>
</gene>
<evidence type="ECO:0000313" key="6">
    <source>
        <dbReference type="Proteomes" id="UP000184089"/>
    </source>
</evidence>
<dbReference type="Proteomes" id="UP000184089">
    <property type="component" value="Unassembled WGS sequence"/>
</dbReference>
<dbReference type="PANTHER" id="PTHR40083">
    <property type="entry name" value="UPF0122 PROTEIN CBO2450/CLC_2298"/>
    <property type="match status" value="1"/>
</dbReference>
<dbReference type="AlphaFoldDB" id="A0AAQ1RX67"/>
<reference evidence="6" key="1">
    <citation type="submission" date="2016-11" db="EMBL/GenBank/DDBJ databases">
        <authorList>
            <person name="Jaros S."/>
            <person name="Januszkiewicz K."/>
            <person name="Wedrychowicz H."/>
        </authorList>
    </citation>
    <scope>NUCLEOTIDE SEQUENCE [LARGE SCALE GENOMIC DNA]</scope>
    <source>
        <strain evidence="6">DSM 4029</strain>
    </source>
</reference>
<keyword evidence="7" id="KW-1185">Reference proteome</keyword>
<dbReference type="RefSeq" id="WP_021661149.1">
    <property type="nucleotide sequence ID" value="NZ_FQVY01000005.1"/>
</dbReference>
<evidence type="ECO:0000313" key="4">
    <source>
        <dbReference type="EMBL" id="MZL69266.1"/>
    </source>
</evidence>
<evidence type="ECO:0000313" key="5">
    <source>
        <dbReference type="EMBL" id="SHG56070.1"/>
    </source>
</evidence>
<dbReference type="InterPro" id="IPR054831">
    <property type="entry name" value="UPF0122_fam_protein"/>
</dbReference>
<dbReference type="Gene3D" id="1.10.10.10">
    <property type="entry name" value="Winged helix-like DNA-binding domain superfamily/Winged helix DNA-binding domain"/>
    <property type="match status" value="1"/>
</dbReference>